<keyword evidence="3 4" id="KW-0732">Signal</keyword>
<dbReference type="InterPro" id="IPR038404">
    <property type="entry name" value="TRAP_DctP_sf"/>
</dbReference>
<evidence type="ECO:0000256" key="1">
    <source>
        <dbReference type="ARBA" id="ARBA00009023"/>
    </source>
</evidence>
<evidence type="ECO:0000313" key="5">
    <source>
        <dbReference type="EMBL" id="PIE33847.1"/>
    </source>
</evidence>
<evidence type="ECO:0000256" key="3">
    <source>
        <dbReference type="ARBA" id="ARBA00022729"/>
    </source>
</evidence>
<reference evidence="5 6" key="1">
    <citation type="submission" date="2017-10" db="EMBL/GenBank/DDBJ databases">
        <title>Novel microbial diversity and functional potential in the marine mammal oral microbiome.</title>
        <authorList>
            <person name="Dudek N.K."/>
            <person name="Sun C.L."/>
            <person name="Burstein D."/>
            <person name="Kantor R.S."/>
            <person name="Aliaga Goltsman D.S."/>
            <person name="Bik E.M."/>
            <person name="Thomas B.C."/>
            <person name="Banfield J.F."/>
            <person name="Relman D.A."/>
        </authorList>
    </citation>
    <scope>NUCLEOTIDE SEQUENCE [LARGE SCALE GENOMIC DNA]</scope>
    <source>
        <strain evidence="5">DOLJORAL78_47_16</strain>
    </source>
</reference>
<dbReference type="CDD" id="cd13603">
    <property type="entry name" value="PBP2_TRAP_Siap_TeaA_like"/>
    <property type="match status" value="1"/>
</dbReference>
<dbReference type="InterPro" id="IPR004682">
    <property type="entry name" value="TRAP_DctP"/>
</dbReference>
<gene>
    <name evidence="5" type="ORF">CSA56_10060</name>
</gene>
<dbReference type="AlphaFoldDB" id="A0A2G6KDX2"/>
<dbReference type="Pfam" id="PF03480">
    <property type="entry name" value="DctP"/>
    <property type="match status" value="1"/>
</dbReference>
<evidence type="ECO:0000256" key="4">
    <source>
        <dbReference type="SAM" id="SignalP"/>
    </source>
</evidence>
<evidence type="ECO:0000256" key="2">
    <source>
        <dbReference type="ARBA" id="ARBA00022448"/>
    </source>
</evidence>
<dbReference type="InterPro" id="IPR018389">
    <property type="entry name" value="DctP_fam"/>
</dbReference>
<dbReference type="PIRSF" id="PIRSF006470">
    <property type="entry name" value="DctB"/>
    <property type="match status" value="1"/>
</dbReference>
<feature type="chain" id="PRO_5013842116" evidence="4">
    <location>
        <begin position="35"/>
        <end position="341"/>
    </location>
</feature>
<dbReference type="Proteomes" id="UP000230821">
    <property type="component" value="Unassembled WGS sequence"/>
</dbReference>
<keyword evidence="2" id="KW-0813">Transport</keyword>
<dbReference type="EMBL" id="PDSK01000094">
    <property type="protein sequence ID" value="PIE33847.1"/>
    <property type="molecule type" value="Genomic_DNA"/>
</dbReference>
<dbReference type="Gene3D" id="3.40.190.170">
    <property type="entry name" value="Bacterial extracellular solute-binding protein, family 7"/>
    <property type="match status" value="1"/>
</dbReference>
<dbReference type="GO" id="GO:0030288">
    <property type="term" value="C:outer membrane-bounded periplasmic space"/>
    <property type="evidence" value="ECO:0007669"/>
    <property type="project" value="InterPro"/>
</dbReference>
<dbReference type="PANTHER" id="PTHR33376">
    <property type="match status" value="1"/>
</dbReference>
<accession>A0A2G6KDX2</accession>
<comment type="similarity">
    <text evidence="1">Belongs to the bacterial solute-binding protein 7 family.</text>
</comment>
<dbReference type="NCBIfam" id="TIGR00787">
    <property type="entry name" value="dctP"/>
    <property type="match status" value="1"/>
</dbReference>
<feature type="signal peptide" evidence="4">
    <location>
        <begin position="1"/>
        <end position="34"/>
    </location>
</feature>
<proteinExistence type="inferred from homology"/>
<sequence>MNHNRRRNSIMNTRKMITLMVVLVMCCSTGAALAADKMTLKLGSGHSQQHPVEQGYIKIKEVLEEKTDGRITVQLFPNSQLGNESEMVEMIKLGTMTGISVGRYEETTPVLYLLSLPFLFKDYAHVNKALSGEVGDYVAGFAEENGLKILDWWHSGFRQITNKVRPIKSPADLEGLKMRTPPLENILRTMQAFGASATPIPYPELYMALKTGVVDGQENPYVNIYSEKFYEVQKYVTEVNYIYIASPFLVNLDWWNSLSPEDQVLIQDAVNAGGDYCNGLTESKDKEFLRLLTEEHGMELYVPTDEERAQFIGLVQPVYDYFIEQGYASQEMIDKIQALAE</sequence>
<dbReference type="PANTHER" id="PTHR33376:SF7">
    <property type="entry name" value="C4-DICARBOXYLATE-BINDING PROTEIN DCTB"/>
    <property type="match status" value="1"/>
</dbReference>
<dbReference type="GO" id="GO:0055085">
    <property type="term" value="P:transmembrane transport"/>
    <property type="evidence" value="ECO:0007669"/>
    <property type="project" value="InterPro"/>
</dbReference>
<organism evidence="5 6">
    <name type="scientific">candidate division KSB3 bacterium</name>
    <dbReference type="NCBI Taxonomy" id="2044937"/>
    <lineage>
        <taxon>Bacteria</taxon>
        <taxon>candidate division KSB3</taxon>
    </lineage>
</organism>
<name>A0A2G6KDX2_9BACT</name>
<comment type="caution">
    <text evidence="5">The sequence shown here is derived from an EMBL/GenBank/DDBJ whole genome shotgun (WGS) entry which is preliminary data.</text>
</comment>
<protein>
    <submittedName>
        <fullName evidence="5">TRAP transporter substrate-binding protein DctP</fullName>
    </submittedName>
</protein>
<evidence type="ECO:0000313" key="6">
    <source>
        <dbReference type="Proteomes" id="UP000230821"/>
    </source>
</evidence>
<dbReference type="NCBIfam" id="NF037995">
    <property type="entry name" value="TRAP_S1"/>
    <property type="match status" value="1"/>
</dbReference>